<protein>
    <submittedName>
        <fullName evidence="2">Uncharacterized protein</fullName>
    </submittedName>
</protein>
<keyword evidence="1" id="KW-0732">Signal</keyword>
<organism evidence="2 3">
    <name type="scientific">Homarus americanus</name>
    <name type="common">American lobster</name>
    <dbReference type="NCBI Taxonomy" id="6706"/>
    <lineage>
        <taxon>Eukaryota</taxon>
        <taxon>Metazoa</taxon>
        <taxon>Ecdysozoa</taxon>
        <taxon>Arthropoda</taxon>
        <taxon>Crustacea</taxon>
        <taxon>Multicrustacea</taxon>
        <taxon>Malacostraca</taxon>
        <taxon>Eumalacostraca</taxon>
        <taxon>Eucarida</taxon>
        <taxon>Decapoda</taxon>
        <taxon>Pleocyemata</taxon>
        <taxon>Astacidea</taxon>
        <taxon>Nephropoidea</taxon>
        <taxon>Nephropidae</taxon>
        <taxon>Homarus</taxon>
    </lineage>
</organism>
<name>A0A8J5JTQ3_HOMAM</name>
<comment type="caution">
    <text evidence="2">The sequence shown here is derived from an EMBL/GenBank/DDBJ whole genome shotgun (WGS) entry which is preliminary data.</text>
</comment>
<feature type="chain" id="PRO_5035241015" evidence="1">
    <location>
        <begin position="28"/>
        <end position="72"/>
    </location>
</feature>
<evidence type="ECO:0000313" key="2">
    <source>
        <dbReference type="EMBL" id="KAG7159039.1"/>
    </source>
</evidence>
<evidence type="ECO:0000313" key="3">
    <source>
        <dbReference type="Proteomes" id="UP000747542"/>
    </source>
</evidence>
<dbReference type="Proteomes" id="UP000747542">
    <property type="component" value="Unassembled WGS sequence"/>
</dbReference>
<gene>
    <name evidence="2" type="ORF">Hamer_G031715</name>
</gene>
<accession>A0A8J5JTQ3</accession>
<keyword evidence="3" id="KW-1185">Reference proteome</keyword>
<proteinExistence type="predicted"/>
<sequence>MKTPATLTSTLLVFILVIALAGHGVSSSPLPQPNNRQGRLFPLNVVVGPTTTTTTAAPAVVAPGITITFGKK</sequence>
<dbReference type="AlphaFoldDB" id="A0A8J5JTQ3"/>
<dbReference type="EMBL" id="JAHLQT010034202">
    <property type="protein sequence ID" value="KAG7159039.1"/>
    <property type="molecule type" value="Genomic_DNA"/>
</dbReference>
<evidence type="ECO:0000256" key="1">
    <source>
        <dbReference type="SAM" id="SignalP"/>
    </source>
</evidence>
<reference evidence="2" key="1">
    <citation type="journal article" date="2021" name="Sci. Adv.">
        <title>The American lobster genome reveals insights on longevity, neural, and immune adaptations.</title>
        <authorList>
            <person name="Polinski J.M."/>
            <person name="Zimin A.V."/>
            <person name="Clark K.F."/>
            <person name="Kohn A.B."/>
            <person name="Sadowski N."/>
            <person name="Timp W."/>
            <person name="Ptitsyn A."/>
            <person name="Khanna P."/>
            <person name="Romanova D.Y."/>
            <person name="Williams P."/>
            <person name="Greenwood S.J."/>
            <person name="Moroz L.L."/>
            <person name="Walt D.R."/>
            <person name="Bodnar A.G."/>
        </authorList>
    </citation>
    <scope>NUCLEOTIDE SEQUENCE</scope>
    <source>
        <strain evidence="2">GMGI-L3</strain>
    </source>
</reference>
<feature type="signal peptide" evidence="1">
    <location>
        <begin position="1"/>
        <end position="27"/>
    </location>
</feature>